<gene>
    <name evidence="1" type="ORF">MSIBF_A2330004</name>
</gene>
<dbReference type="EMBL" id="CCXY01000150">
    <property type="protein sequence ID" value="CEG12472.1"/>
    <property type="molecule type" value="Genomic_DNA"/>
</dbReference>
<sequence length="51" mass="5593">MVLAGYGVTAAGRICHEPKRNLGERKIKILKENIPLSNKVGKLLRKNPPLG</sequence>
<organism evidence="1">
    <name type="scientific">groundwater metagenome</name>
    <dbReference type="NCBI Taxonomy" id="717931"/>
    <lineage>
        <taxon>unclassified sequences</taxon>
        <taxon>metagenomes</taxon>
        <taxon>ecological metagenomes</taxon>
    </lineage>
</organism>
<dbReference type="AlphaFoldDB" id="A0A098E8W4"/>
<name>A0A098E8W4_9ZZZZ</name>
<proteinExistence type="predicted"/>
<evidence type="ECO:0000313" key="1">
    <source>
        <dbReference type="EMBL" id="CEG12472.1"/>
    </source>
</evidence>
<accession>A0A098E8W4</accession>
<protein>
    <submittedName>
        <fullName evidence="1">Uncharacterized protein</fullName>
    </submittedName>
</protein>
<reference evidence="1" key="1">
    <citation type="submission" date="2014-09" db="EMBL/GenBank/DDBJ databases">
        <authorList>
            <person name="Probst J Alexander"/>
        </authorList>
    </citation>
    <scope>NUCLEOTIDE SEQUENCE</scope>
</reference>